<protein>
    <submittedName>
        <fullName evidence="1">Uncharacterized protein</fullName>
    </submittedName>
</protein>
<proteinExistence type="predicted"/>
<name>A0AAN8K690_PATCE</name>
<dbReference type="Proteomes" id="UP001347796">
    <property type="component" value="Unassembled WGS sequence"/>
</dbReference>
<sequence>MGETALKQALQKAFCVLKQVMDEFSTTNNDCQPVIMSLVNILEQYECCQCISIDDIPFNTVCPDLKEHLQYKIVAEIEVRIQSLQTNLDKFKDYHSKVSQQYHNLIKVYKTYWSTDLNIDIMTKTPALYPSLSEMVEWLNTAEKLLFQIYQSKKFIIDELVTNTNITSENLVSQWTVDDHIITSKFKDYLCYLTYFMEEKI</sequence>
<organism evidence="1 2">
    <name type="scientific">Patella caerulea</name>
    <name type="common">Rayed Mediterranean limpet</name>
    <dbReference type="NCBI Taxonomy" id="87958"/>
    <lineage>
        <taxon>Eukaryota</taxon>
        <taxon>Metazoa</taxon>
        <taxon>Spiralia</taxon>
        <taxon>Lophotrochozoa</taxon>
        <taxon>Mollusca</taxon>
        <taxon>Gastropoda</taxon>
        <taxon>Patellogastropoda</taxon>
        <taxon>Patelloidea</taxon>
        <taxon>Patellidae</taxon>
        <taxon>Patella</taxon>
    </lineage>
</organism>
<dbReference type="PANTHER" id="PTHR16234:SF5">
    <property type="entry name" value="AFG2-INTERACTING RIBOSOME MATURATION FACTOR"/>
    <property type="match status" value="1"/>
</dbReference>
<dbReference type="GO" id="GO:0005737">
    <property type="term" value="C:cytoplasm"/>
    <property type="evidence" value="ECO:0007669"/>
    <property type="project" value="TreeGrafter"/>
</dbReference>
<evidence type="ECO:0000313" key="2">
    <source>
        <dbReference type="Proteomes" id="UP001347796"/>
    </source>
</evidence>
<reference evidence="1 2" key="1">
    <citation type="submission" date="2024-01" db="EMBL/GenBank/DDBJ databases">
        <title>The genome of the rayed Mediterranean limpet Patella caerulea (Linnaeus, 1758).</title>
        <authorList>
            <person name="Anh-Thu Weber A."/>
            <person name="Halstead-Nussloch G."/>
        </authorList>
    </citation>
    <scope>NUCLEOTIDE SEQUENCE [LARGE SCALE GENOMIC DNA]</scope>
    <source>
        <strain evidence="1">AATW-2023a</strain>
        <tissue evidence="1">Whole specimen</tissue>
    </source>
</reference>
<gene>
    <name evidence="1" type="ORF">SNE40_007587</name>
</gene>
<evidence type="ECO:0000313" key="1">
    <source>
        <dbReference type="EMBL" id="KAK6185329.1"/>
    </source>
</evidence>
<dbReference type="GO" id="GO:0005634">
    <property type="term" value="C:nucleus"/>
    <property type="evidence" value="ECO:0007669"/>
    <property type="project" value="TreeGrafter"/>
</dbReference>
<dbReference type="AlphaFoldDB" id="A0AAN8K690"/>
<accession>A0AAN8K690</accession>
<dbReference type="InterPro" id="IPR029159">
    <property type="entry name" value="CA109-like"/>
</dbReference>
<dbReference type="PANTHER" id="PTHR16234">
    <property type="entry name" value="SIMILAR TO HYPOTHETICAL PROTEIN FLJ20508"/>
    <property type="match status" value="1"/>
</dbReference>
<comment type="caution">
    <text evidence="1">The sequence shown here is derived from an EMBL/GenBank/DDBJ whole genome shotgun (WGS) entry which is preliminary data.</text>
</comment>
<keyword evidence="2" id="KW-1185">Reference proteome</keyword>
<dbReference type="EMBL" id="JAZGQO010000006">
    <property type="protein sequence ID" value="KAK6185329.1"/>
    <property type="molecule type" value="Genomic_DNA"/>
</dbReference>
<dbReference type="Pfam" id="PF15011">
    <property type="entry name" value="CA109-like"/>
    <property type="match status" value="1"/>
</dbReference>